<name>A0A7W9ES67_9SPHN</name>
<comment type="caution">
    <text evidence="2">The sequence shown here is derived from an EMBL/GenBank/DDBJ whole genome shotgun (WGS) entry which is preliminary data.</text>
</comment>
<dbReference type="Proteomes" id="UP000537161">
    <property type="component" value="Unassembled WGS sequence"/>
</dbReference>
<dbReference type="InterPro" id="IPR046732">
    <property type="entry name" value="DUF6624"/>
</dbReference>
<feature type="chain" id="PRO_5030852945" evidence="1">
    <location>
        <begin position="23"/>
        <end position="349"/>
    </location>
</feature>
<accession>A0A7W9ES67</accession>
<feature type="signal peptide" evidence="1">
    <location>
        <begin position="1"/>
        <end position="22"/>
    </location>
</feature>
<sequence>MRMRGLGLALLVGAMLPGASRAQSTPVPGALKPYVKDGTFDSGDFGWMAGRFATEGTAARAAWESVEAYKDACIAAATGQAKAELAAIGAESANLPPRSYGDEMCRAITAAMVIDAASEAERAALPARLAEARRLWDFALAGGRMGIGAVTSAVGPPESEDAQMLIGATFREQLGRHMLSWGVDESDPPLPARLKPLFDYLGWTMVAGEDRKNREKLRGYMAEKGWPTISAVGEKASHAAWLLAQHADDDPALQVRALRLMEPLAKAGEASKSNYAYLYDRVMLKLAGKQRYATQFGGCETGQAIRPLRPMEDDDPAHIDAARADMGLEPLADYRRSMDEAFGACGTAE</sequence>
<keyword evidence="1" id="KW-0732">Signal</keyword>
<proteinExistence type="predicted"/>
<protein>
    <submittedName>
        <fullName evidence="2">Uncharacterized protein</fullName>
    </submittedName>
</protein>
<reference evidence="2 3" key="1">
    <citation type="submission" date="2020-08" db="EMBL/GenBank/DDBJ databases">
        <title>Genomic Encyclopedia of Type Strains, Phase IV (KMG-IV): sequencing the most valuable type-strain genomes for metagenomic binning, comparative biology and taxonomic classification.</title>
        <authorList>
            <person name="Goeker M."/>
        </authorList>
    </citation>
    <scope>NUCLEOTIDE SEQUENCE [LARGE SCALE GENOMIC DNA]</scope>
    <source>
        <strain evidence="2 3">DSM 27163</strain>
    </source>
</reference>
<organism evidence="2 3">
    <name type="scientific">Sphingopyxis panaciterrulae</name>
    <dbReference type="NCBI Taxonomy" id="462372"/>
    <lineage>
        <taxon>Bacteria</taxon>
        <taxon>Pseudomonadati</taxon>
        <taxon>Pseudomonadota</taxon>
        <taxon>Alphaproteobacteria</taxon>
        <taxon>Sphingomonadales</taxon>
        <taxon>Sphingomonadaceae</taxon>
        <taxon>Sphingopyxis</taxon>
    </lineage>
</organism>
<evidence type="ECO:0000256" key="1">
    <source>
        <dbReference type="SAM" id="SignalP"/>
    </source>
</evidence>
<evidence type="ECO:0000313" key="3">
    <source>
        <dbReference type="Proteomes" id="UP000537161"/>
    </source>
</evidence>
<keyword evidence="3" id="KW-1185">Reference proteome</keyword>
<dbReference type="RefSeq" id="WP_184097641.1">
    <property type="nucleotide sequence ID" value="NZ_JACIJH010000005.1"/>
</dbReference>
<dbReference type="AlphaFoldDB" id="A0A7W9ES67"/>
<gene>
    <name evidence="2" type="ORF">FHR21_001948</name>
</gene>
<evidence type="ECO:0000313" key="2">
    <source>
        <dbReference type="EMBL" id="MBB5706591.1"/>
    </source>
</evidence>
<dbReference type="Pfam" id="PF20329">
    <property type="entry name" value="DUF6624"/>
    <property type="match status" value="1"/>
</dbReference>
<dbReference type="EMBL" id="JACIJH010000005">
    <property type="protein sequence ID" value="MBB5706591.1"/>
    <property type="molecule type" value="Genomic_DNA"/>
</dbReference>